<dbReference type="Proteomes" id="UP001055879">
    <property type="component" value="Linkage Group LG17"/>
</dbReference>
<comment type="caution">
    <text evidence="1">The sequence shown here is derived from an EMBL/GenBank/DDBJ whole genome shotgun (WGS) entry which is preliminary data.</text>
</comment>
<organism evidence="1 2">
    <name type="scientific">Arctium lappa</name>
    <name type="common">Greater burdock</name>
    <name type="synonym">Lappa major</name>
    <dbReference type="NCBI Taxonomy" id="4217"/>
    <lineage>
        <taxon>Eukaryota</taxon>
        <taxon>Viridiplantae</taxon>
        <taxon>Streptophyta</taxon>
        <taxon>Embryophyta</taxon>
        <taxon>Tracheophyta</taxon>
        <taxon>Spermatophyta</taxon>
        <taxon>Magnoliopsida</taxon>
        <taxon>eudicotyledons</taxon>
        <taxon>Gunneridae</taxon>
        <taxon>Pentapetalae</taxon>
        <taxon>asterids</taxon>
        <taxon>campanulids</taxon>
        <taxon>Asterales</taxon>
        <taxon>Asteraceae</taxon>
        <taxon>Carduoideae</taxon>
        <taxon>Cardueae</taxon>
        <taxon>Arctiinae</taxon>
        <taxon>Arctium</taxon>
    </lineage>
</organism>
<proteinExistence type="predicted"/>
<reference evidence="1 2" key="2">
    <citation type="journal article" date="2022" name="Mol. Ecol. Resour.">
        <title>The genomes of chicory, endive, great burdock and yacon provide insights into Asteraceae paleo-polyploidization history and plant inulin production.</title>
        <authorList>
            <person name="Fan W."/>
            <person name="Wang S."/>
            <person name="Wang H."/>
            <person name="Wang A."/>
            <person name="Jiang F."/>
            <person name="Liu H."/>
            <person name="Zhao H."/>
            <person name="Xu D."/>
            <person name="Zhang Y."/>
        </authorList>
    </citation>
    <scope>NUCLEOTIDE SEQUENCE [LARGE SCALE GENOMIC DNA]</scope>
    <source>
        <strain evidence="2">cv. Niubang</strain>
    </source>
</reference>
<evidence type="ECO:0000313" key="2">
    <source>
        <dbReference type="Proteomes" id="UP001055879"/>
    </source>
</evidence>
<keyword evidence="2" id="KW-1185">Reference proteome</keyword>
<dbReference type="EMBL" id="CM042063">
    <property type="protein sequence ID" value="KAI3667396.1"/>
    <property type="molecule type" value="Genomic_DNA"/>
</dbReference>
<gene>
    <name evidence="1" type="ORF">L6452_42453</name>
</gene>
<name>A0ACB8XMD9_ARCLA</name>
<evidence type="ECO:0000313" key="1">
    <source>
        <dbReference type="EMBL" id="KAI3667396.1"/>
    </source>
</evidence>
<sequence>MMVNMVVLRMMRLEREYDDRRQPVPPPVVTVAESHSSTHRSLETLVVVVAVITIVSVIAGIIARLCGGRHDYGGNHEIEGWVESKCKSCIDGGLSSTPPPPAPAPAPPQDAEKEVAKSGQDEKK</sequence>
<accession>A0ACB8XMD9</accession>
<protein>
    <submittedName>
        <fullName evidence="1">Uncharacterized protein</fullName>
    </submittedName>
</protein>
<reference evidence="2" key="1">
    <citation type="journal article" date="2022" name="Mol. Ecol. Resour.">
        <title>The genomes of chicory, endive, great burdock and yacon provide insights into Asteraceae palaeo-polyploidization history and plant inulin production.</title>
        <authorList>
            <person name="Fan W."/>
            <person name="Wang S."/>
            <person name="Wang H."/>
            <person name="Wang A."/>
            <person name="Jiang F."/>
            <person name="Liu H."/>
            <person name="Zhao H."/>
            <person name="Xu D."/>
            <person name="Zhang Y."/>
        </authorList>
    </citation>
    <scope>NUCLEOTIDE SEQUENCE [LARGE SCALE GENOMIC DNA]</scope>
    <source>
        <strain evidence="2">cv. Niubang</strain>
    </source>
</reference>